<dbReference type="GO" id="GO:0005975">
    <property type="term" value="P:carbohydrate metabolic process"/>
    <property type="evidence" value="ECO:0007669"/>
    <property type="project" value="InterPro"/>
</dbReference>
<evidence type="ECO:0000256" key="11">
    <source>
        <dbReference type="PIRSR" id="PIRSR601088-4"/>
    </source>
</evidence>
<dbReference type="SUPFAM" id="SSF56327">
    <property type="entry name" value="LDH C-terminal domain-like"/>
    <property type="match status" value="1"/>
</dbReference>
<evidence type="ECO:0000256" key="8">
    <source>
        <dbReference type="ARBA" id="ARBA00023295"/>
    </source>
</evidence>
<keyword evidence="4 12" id="KW-0378">Hydrolase</keyword>
<dbReference type="InterPro" id="IPR036291">
    <property type="entry name" value="NAD(P)-bd_dom_sf"/>
</dbReference>
<keyword evidence="5 12" id="KW-0520">NAD</keyword>
<keyword evidence="8 12" id="KW-0326">Glycosidase</keyword>
<evidence type="ECO:0000256" key="5">
    <source>
        <dbReference type="ARBA" id="ARBA00023027"/>
    </source>
</evidence>
<keyword evidence="10" id="KW-0170">Cobalt</keyword>
<dbReference type="Gene3D" id="3.90.1820.10">
    <property type="entry name" value="AglA-like glucosidase"/>
    <property type="match status" value="1"/>
</dbReference>
<evidence type="ECO:0000256" key="9">
    <source>
        <dbReference type="PIRSR" id="PIRSR601088-2"/>
    </source>
</evidence>
<comment type="caution">
    <text evidence="14">The sequence shown here is derived from an EMBL/GenBank/DDBJ whole genome shotgun (WGS) entry which is preliminary data.</text>
</comment>
<comment type="cofactor">
    <cofactor evidence="12">
        <name>NAD(+)</name>
        <dbReference type="ChEBI" id="CHEBI:57540"/>
    </cofactor>
    <text evidence="12">Binds 1 NAD(+) per subunit.</text>
</comment>
<protein>
    <submittedName>
        <fullName evidence="14">Alpha-glucosidase/alpha-galactosidase</fullName>
    </submittedName>
</protein>
<gene>
    <name evidence="14" type="ORF">NUM_37620</name>
</gene>
<evidence type="ECO:0000256" key="6">
    <source>
        <dbReference type="ARBA" id="ARBA00023211"/>
    </source>
</evidence>
<dbReference type="AlphaFoldDB" id="A0A8J4EM62"/>
<name>A0A8J4EM62_9ACTN</name>
<dbReference type="InterPro" id="IPR001088">
    <property type="entry name" value="Glyco_hydro_4"/>
</dbReference>
<dbReference type="PRINTS" id="PR00732">
    <property type="entry name" value="GLHYDRLASE4"/>
</dbReference>
<evidence type="ECO:0000256" key="4">
    <source>
        <dbReference type="ARBA" id="ARBA00022801"/>
    </source>
</evidence>
<feature type="binding site" evidence="9">
    <location>
        <position position="147"/>
    </location>
    <ligand>
        <name>substrate</name>
    </ligand>
</feature>
<reference evidence="15" key="1">
    <citation type="journal article" date="2021" name="Int. J. Syst. Evol. Microbiol.">
        <title>Actinocatenispora comari sp. nov., an endophytic actinomycete isolated from aerial parts of Comarum salesowianum.</title>
        <authorList>
            <person name="Oyunbileg N."/>
            <person name="Iizaka Y."/>
            <person name="Hamada M."/>
            <person name="Davaapurev B.O."/>
            <person name="Fukumoto A."/>
            <person name="Tsetseg B."/>
            <person name="Kato F."/>
            <person name="Tamura T."/>
            <person name="Batkhuu J."/>
            <person name="Anzai Y."/>
        </authorList>
    </citation>
    <scope>NUCLEOTIDE SEQUENCE [LARGE SCALE GENOMIC DNA]</scope>
    <source>
        <strain evidence="15">NUM-2625</strain>
    </source>
</reference>
<comment type="similarity">
    <text evidence="2 12">Belongs to the glycosyl hydrolase 4 family.</text>
</comment>
<dbReference type="NCBIfam" id="NF011657">
    <property type="entry name" value="PRK15076.1"/>
    <property type="match status" value="1"/>
</dbReference>
<feature type="domain" description="Glycosyl hydrolase family 4 C-terminal" evidence="13">
    <location>
        <begin position="195"/>
        <end position="400"/>
    </location>
</feature>
<dbReference type="GO" id="GO:0016616">
    <property type="term" value="F:oxidoreductase activity, acting on the CH-OH group of donors, NAD or NADP as acceptor"/>
    <property type="evidence" value="ECO:0007669"/>
    <property type="project" value="InterPro"/>
</dbReference>
<evidence type="ECO:0000259" key="13">
    <source>
        <dbReference type="Pfam" id="PF11975"/>
    </source>
</evidence>
<accession>A0A8J4EM62</accession>
<dbReference type="PANTHER" id="PTHR32092">
    <property type="entry name" value="6-PHOSPHO-BETA-GLUCOSIDASE-RELATED"/>
    <property type="match status" value="1"/>
</dbReference>
<keyword evidence="6 10" id="KW-0464">Manganese</keyword>
<sequence length="434" mass="47053">MPSIVFLGAGSVVFTRDLLTDILSTAELADARIVLYDIDADRLATACRVAGWIAEALGAKPTIVATDDRRTALAGADFVINSIQVGMHAATVRDFEIPAGYGLRQTIADTIGVGGIFRGLRTFPVLDGIARDMLAVCPDAWLLNYTNPMAMNVGYLHAVAPELKTVGLCHSVYWTVRGLCELVDVPYEEVEYRTAGMNHQAWLLSWQRDGTDLYPLLDRRIAADGQLRRRVRVDMYRRLGFYPTETSEHSAEYVPWYLHHDGEVDRLRIPVGDYLRISADNLAEYQHIRQAAALPADALERDGTEYAPQLVHGIVTGTPRRIVVNVPNAGLIDNLPGTVAVEVPATVDATGVHPEPAGSLPIACAAVNRSYASVVELTVAAGLTGDPRLVRQAALADPNTAATLTPDEIWLLCGELTAAHGDLLPPPLRARVSP</sequence>
<evidence type="ECO:0000256" key="12">
    <source>
        <dbReference type="RuleBase" id="RU361152"/>
    </source>
</evidence>
<evidence type="ECO:0000256" key="2">
    <source>
        <dbReference type="ARBA" id="ARBA00010141"/>
    </source>
</evidence>
<dbReference type="InterPro" id="IPR015955">
    <property type="entry name" value="Lactate_DH/Glyco_Ohase_4_C"/>
</dbReference>
<evidence type="ECO:0000256" key="3">
    <source>
        <dbReference type="ARBA" id="ARBA00022723"/>
    </source>
</evidence>
<keyword evidence="3 10" id="KW-0479">Metal-binding</keyword>
<dbReference type="CDD" id="cd05297">
    <property type="entry name" value="GH4_alpha_glucosidase_galactosidase"/>
    <property type="match status" value="1"/>
</dbReference>
<organism evidence="14 15">
    <name type="scientific">Actinocatenispora comari</name>
    <dbReference type="NCBI Taxonomy" id="2807577"/>
    <lineage>
        <taxon>Bacteria</taxon>
        <taxon>Bacillati</taxon>
        <taxon>Actinomycetota</taxon>
        <taxon>Actinomycetes</taxon>
        <taxon>Micromonosporales</taxon>
        <taxon>Micromonosporaceae</taxon>
        <taxon>Actinocatenispora</taxon>
    </lineage>
</organism>
<dbReference type="Proteomes" id="UP000614996">
    <property type="component" value="Unassembled WGS sequence"/>
</dbReference>
<keyword evidence="7" id="KW-0119">Carbohydrate metabolism</keyword>
<evidence type="ECO:0000313" key="14">
    <source>
        <dbReference type="EMBL" id="GIL28508.1"/>
    </source>
</evidence>
<dbReference type="GO" id="GO:0046872">
    <property type="term" value="F:metal ion binding"/>
    <property type="evidence" value="ECO:0007669"/>
    <property type="project" value="UniProtKB-KW"/>
</dbReference>
<dbReference type="GO" id="GO:0004553">
    <property type="term" value="F:hydrolase activity, hydrolyzing O-glycosyl compounds"/>
    <property type="evidence" value="ECO:0007669"/>
    <property type="project" value="InterPro"/>
</dbReference>
<evidence type="ECO:0000256" key="1">
    <source>
        <dbReference type="ARBA" id="ARBA00001936"/>
    </source>
</evidence>
<comment type="cofactor">
    <cofactor evidence="1">
        <name>Mn(2+)</name>
        <dbReference type="ChEBI" id="CHEBI:29035"/>
    </cofactor>
</comment>
<dbReference type="Pfam" id="PF11975">
    <property type="entry name" value="Glyco_hydro_4C"/>
    <property type="match status" value="1"/>
</dbReference>
<feature type="site" description="Increases basicity of active site Tyr" evidence="11">
    <location>
        <position position="109"/>
    </location>
</feature>
<dbReference type="SUPFAM" id="SSF51735">
    <property type="entry name" value="NAD(P)-binding Rossmann-fold domains"/>
    <property type="match status" value="1"/>
</dbReference>
<feature type="binding site" evidence="10">
    <location>
        <position position="169"/>
    </location>
    <ligand>
        <name>Mn(2+)</name>
        <dbReference type="ChEBI" id="CHEBI:29035"/>
    </ligand>
</feature>
<evidence type="ECO:0000313" key="15">
    <source>
        <dbReference type="Proteomes" id="UP000614996"/>
    </source>
</evidence>
<keyword evidence="10" id="KW-0533">Nickel</keyword>
<feature type="binding site" evidence="10">
    <location>
        <position position="199"/>
    </location>
    <ligand>
        <name>Mn(2+)</name>
        <dbReference type="ChEBI" id="CHEBI:29035"/>
    </ligand>
</feature>
<keyword evidence="10" id="KW-0408">Iron</keyword>
<evidence type="ECO:0000256" key="10">
    <source>
        <dbReference type="PIRSR" id="PIRSR601088-3"/>
    </source>
</evidence>
<evidence type="ECO:0000256" key="7">
    <source>
        <dbReference type="ARBA" id="ARBA00023277"/>
    </source>
</evidence>
<proteinExistence type="inferred from homology"/>
<dbReference type="Pfam" id="PF02056">
    <property type="entry name" value="Glyco_hydro_4"/>
    <property type="match status" value="1"/>
</dbReference>
<dbReference type="InterPro" id="IPR022616">
    <property type="entry name" value="Glyco_hydro_4_C"/>
</dbReference>
<dbReference type="RefSeq" id="WP_207126227.1">
    <property type="nucleotide sequence ID" value="NZ_BOPO01000073.1"/>
</dbReference>
<dbReference type="EMBL" id="BOPO01000073">
    <property type="protein sequence ID" value="GIL28508.1"/>
    <property type="molecule type" value="Genomic_DNA"/>
</dbReference>
<dbReference type="InterPro" id="IPR053715">
    <property type="entry name" value="GH4_Enzyme_sf"/>
</dbReference>
<keyword evidence="15" id="KW-1185">Reference proteome</keyword>
<dbReference type="PANTHER" id="PTHR32092:SF6">
    <property type="entry name" value="ALPHA-GALACTOSIDASE"/>
    <property type="match status" value="1"/>
</dbReference>